<evidence type="ECO:0000313" key="9">
    <source>
        <dbReference type="Proteomes" id="UP000263273"/>
    </source>
</evidence>
<comment type="similarity">
    <text evidence="1">Belongs to the universal ribosomal protein uL18 family.</text>
</comment>
<dbReference type="GO" id="GO:0006412">
    <property type="term" value="P:translation"/>
    <property type="evidence" value="ECO:0007669"/>
    <property type="project" value="InterPro"/>
</dbReference>
<proteinExistence type="inferred from homology"/>
<evidence type="ECO:0000256" key="4">
    <source>
        <dbReference type="ARBA" id="ARBA00022980"/>
    </source>
</evidence>
<evidence type="ECO:0000256" key="5">
    <source>
        <dbReference type="ARBA" id="ARBA00023274"/>
    </source>
</evidence>
<dbReference type="PANTHER" id="PTHR12899:SF3">
    <property type="entry name" value="LARGE RIBOSOMAL SUBUNIT PROTEIN UL18M"/>
    <property type="match status" value="1"/>
</dbReference>
<evidence type="ECO:0000256" key="3">
    <source>
        <dbReference type="ARBA" id="ARBA00022884"/>
    </source>
</evidence>
<keyword evidence="4 8" id="KW-0689">Ribosomal protein</keyword>
<dbReference type="NCBIfam" id="TIGR00060">
    <property type="entry name" value="L18_bact"/>
    <property type="match status" value="1"/>
</dbReference>
<dbReference type="AlphaFoldDB" id="A0A354YX69"/>
<keyword evidence="5" id="KW-0687">Ribonucleoprotein</keyword>
<dbReference type="Pfam" id="PF00861">
    <property type="entry name" value="Ribosomal_L18p"/>
    <property type="match status" value="1"/>
</dbReference>
<dbReference type="CDD" id="cd00432">
    <property type="entry name" value="Ribosomal_L18_L5e"/>
    <property type="match status" value="1"/>
</dbReference>
<evidence type="ECO:0000256" key="1">
    <source>
        <dbReference type="ARBA" id="ARBA00007116"/>
    </source>
</evidence>
<reference evidence="8 9" key="1">
    <citation type="journal article" date="2018" name="Nat. Biotechnol.">
        <title>A standardized bacterial taxonomy based on genome phylogeny substantially revises the tree of life.</title>
        <authorList>
            <person name="Parks D.H."/>
            <person name="Chuvochina M."/>
            <person name="Waite D.W."/>
            <person name="Rinke C."/>
            <person name="Skarshewski A."/>
            <person name="Chaumeil P.A."/>
            <person name="Hugenholtz P."/>
        </authorList>
    </citation>
    <scope>NUCLEOTIDE SEQUENCE [LARGE SCALE GENOMIC DNA]</scope>
    <source>
        <strain evidence="8">UBA10948</strain>
    </source>
</reference>
<sequence length="81" mass="8539">YAQIIDDEKGVTLAAASTLEEGLKGLESKSNVAAAQEVGANIAERAREKGITEVVFDRNGYKYHGSVAALANAARDKGLVF</sequence>
<dbReference type="Gene3D" id="3.30.420.100">
    <property type="match status" value="1"/>
</dbReference>
<dbReference type="InterPro" id="IPR004389">
    <property type="entry name" value="Ribosomal_uL18_bac-type"/>
</dbReference>
<dbReference type="GO" id="GO:0005840">
    <property type="term" value="C:ribosome"/>
    <property type="evidence" value="ECO:0007669"/>
    <property type="project" value="UniProtKB-KW"/>
</dbReference>
<dbReference type="GO" id="GO:0008097">
    <property type="term" value="F:5S rRNA binding"/>
    <property type="evidence" value="ECO:0007669"/>
    <property type="project" value="TreeGrafter"/>
</dbReference>
<dbReference type="GO" id="GO:0005737">
    <property type="term" value="C:cytoplasm"/>
    <property type="evidence" value="ECO:0007669"/>
    <property type="project" value="UniProtKB-ARBA"/>
</dbReference>
<accession>A0A354YX69</accession>
<dbReference type="InterPro" id="IPR057268">
    <property type="entry name" value="Ribosomal_L18"/>
</dbReference>
<dbReference type="Proteomes" id="UP000263273">
    <property type="component" value="Unassembled WGS sequence"/>
</dbReference>
<dbReference type="SUPFAM" id="SSF53137">
    <property type="entry name" value="Translational machinery components"/>
    <property type="match status" value="1"/>
</dbReference>
<keyword evidence="3" id="KW-0694">RNA-binding</keyword>
<organism evidence="8 9">
    <name type="scientific">Syntrophomonas wolfei</name>
    <dbReference type="NCBI Taxonomy" id="863"/>
    <lineage>
        <taxon>Bacteria</taxon>
        <taxon>Bacillati</taxon>
        <taxon>Bacillota</taxon>
        <taxon>Clostridia</taxon>
        <taxon>Eubacteriales</taxon>
        <taxon>Syntrophomonadaceae</taxon>
        <taxon>Syntrophomonas</taxon>
    </lineage>
</organism>
<name>A0A354YX69_9FIRM</name>
<dbReference type="PANTHER" id="PTHR12899">
    <property type="entry name" value="39S RIBOSOMAL PROTEIN L18, MITOCHONDRIAL"/>
    <property type="match status" value="1"/>
</dbReference>
<dbReference type="InterPro" id="IPR005484">
    <property type="entry name" value="Ribosomal_uL18_bac/plant/anim"/>
</dbReference>
<dbReference type="EMBL" id="DNZF01000054">
    <property type="protein sequence ID" value="HBK52817.1"/>
    <property type="molecule type" value="Genomic_DNA"/>
</dbReference>
<keyword evidence="2" id="KW-0699">rRNA-binding</keyword>
<evidence type="ECO:0000256" key="7">
    <source>
        <dbReference type="ARBA" id="ARBA00035496"/>
    </source>
</evidence>
<protein>
    <recommendedName>
        <fullName evidence="6">Large ribosomal subunit protein uL18</fullName>
    </recommendedName>
    <alternativeName>
        <fullName evidence="7">50S ribosomal protein L18</fullName>
    </alternativeName>
</protein>
<dbReference type="GO" id="GO:1990904">
    <property type="term" value="C:ribonucleoprotein complex"/>
    <property type="evidence" value="ECO:0007669"/>
    <property type="project" value="UniProtKB-KW"/>
</dbReference>
<feature type="non-terminal residue" evidence="8">
    <location>
        <position position="1"/>
    </location>
</feature>
<dbReference type="GO" id="GO:0003735">
    <property type="term" value="F:structural constituent of ribosome"/>
    <property type="evidence" value="ECO:0007669"/>
    <property type="project" value="InterPro"/>
</dbReference>
<evidence type="ECO:0000313" key="8">
    <source>
        <dbReference type="EMBL" id="HBK52817.1"/>
    </source>
</evidence>
<dbReference type="STRING" id="378794.GCA_001570625_00608"/>
<gene>
    <name evidence="8" type="primary">rplR</name>
    <name evidence="8" type="ORF">DDZ44_02620</name>
</gene>
<evidence type="ECO:0000256" key="2">
    <source>
        <dbReference type="ARBA" id="ARBA00022730"/>
    </source>
</evidence>
<comment type="caution">
    <text evidence="8">The sequence shown here is derived from an EMBL/GenBank/DDBJ whole genome shotgun (WGS) entry which is preliminary data.</text>
</comment>
<evidence type="ECO:0000256" key="6">
    <source>
        <dbReference type="ARBA" id="ARBA00035197"/>
    </source>
</evidence>